<dbReference type="EMBL" id="VSFF01000004">
    <property type="protein sequence ID" value="TYC16068.1"/>
    <property type="molecule type" value="Genomic_DNA"/>
</dbReference>
<dbReference type="Proteomes" id="UP000322634">
    <property type="component" value="Unassembled WGS sequence"/>
</dbReference>
<reference evidence="2 3" key="1">
    <citation type="submission" date="2019-08" db="EMBL/GenBank/DDBJ databases">
        <title>Actinomadura sp. nov. CYP1-5 isolated from mountain soil.</title>
        <authorList>
            <person name="Songsumanus A."/>
            <person name="Kuncharoen N."/>
            <person name="Kudo T."/>
            <person name="Yuki M."/>
            <person name="Igarashi Y."/>
            <person name="Tanasupawat S."/>
        </authorList>
    </citation>
    <scope>NUCLEOTIDE SEQUENCE [LARGE SCALE GENOMIC DNA]</scope>
    <source>
        <strain evidence="2 3">GKU157</strain>
    </source>
</reference>
<evidence type="ECO:0000313" key="2">
    <source>
        <dbReference type="EMBL" id="TYC16068.1"/>
    </source>
</evidence>
<protein>
    <submittedName>
        <fullName evidence="2">Uncharacterized protein</fullName>
    </submittedName>
</protein>
<sequence length="189" mass="20186">MQRSPASLVVGFAALLATWLVPASASAQQTTWTVSPGGTFTAEGDVRLNELNCYVRFSGDFLDSSGQGQIDKVTVHGCSGTNNLGYPTFRVPITMTATRYLSSIDTVSASLSPLVIDIGGQCPIRIGSPTDRVGKSEVLYRNQRVEMWLSTGIGGGLEVWDPRNCYEPETVSINTGLAVTPAQTIRPAE</sequence>
<feature type="chain" id="PRO_5039476398" evidence="1">
    <location>
        <begin position="28"/>
        <end position="189"/>
    </location>
</feature>
<comment type="caution">
    <text evidence="2">The sequence shown here is derived from an EMBL/GenBank/DDBJ whole genome shotgun (WGS) entry which is preliminary data.</text>
</comment>
<evidence type="ECO:0000256" key="1">
    <source>
        <dbReference type="SAM" id="SignalP"/>
    </source>
</evidence>
<proteinExistence type="predicted"/>
<organism evidence="2 3">
    <name type="scientific">Actinomadura syzygii</name>
    <dbReference type="NCBI Taxonomy" id="1427538"/>
    <lineage>
        <taxon>Bacteria</taxon>
        <taxon>Bacillati</taxon>
        <taxon>Actinomycetota</taxon>
        <taxon>Actinomycetes</taxon>
        <taxon>Streptosporangiales</taxon>
        <taxon>Thermomonosporaceae</taxon>
        <taxon>Actinomadura</taxon>
    </lineage>
</organism>
<dbReference type="OrthoDB" id="3474868at2"/>
<feature type="signal peptide" evidence="1">
    <location>
        <begin position="1"/>
        <end position="27"/>
    </location>
</feature>
<gene>
    <name evidence="2" type="ORF">FXF65_12165</name>
</gene>
<dbReference type="AlphaFoldDB" id="A0A5D0UCF8"/>
<dbReference type="RefSeq" id="WP_148349863.1">
    <property type="nucleotide sequence ID" value="NZ_JBHSBF010000009.1"/>
</dbReference>
<accession>A0A5D0UCF8</accession>
<keyword evidence="1" id="KW-0732">Signal</keyword>
<keyword evidence="3" id="KW-1185">Reference proteome</keyword>
<evidence type="ECO:0000313" key="3">
    <source>
        <dbReference type="Proteomes" id="UP000322634"/>
    </source>
</evidence>
<name>A0A5D0UCF8_9ACTN</name>